<feature type="compositionally biased region" description="Polar residues" evidence="1">
    <location>
        <begin position="212"/>
        <end position="222"/>
    </location>
</feature>
<dbReference type="OrthoDB" id="117248at2759"/>
<protein>
    <submittedName>
        <fullName evidence="2">Uncharacterized protein</fullName>
    </submittedName>
</protein>
<dbReference type="HOGENOM" id="CLU_1096080_0_0_1"/>
<evidence type="ECO:0000313" key="3">
    <source>
        <dbReference type="Proteomes" id="UP000006643"/>
    </source>
</evidence>
<dbReference type="Proteomes" id="UP000006643">
    <property type="component" value="Unassembled WGS sequence"/>
</dbReference>
<name>D0ND22_PHYIT</name>
<dbReference type="GeneID" id="9461697"/>
<proteinExistence type="predicted"/>
<dbReference type="AlphaFoldDB" id="D0ND22"/>
<sequence length="254" mass="28536">MVDFYHQIQERKRLKTTRTTAYENLSFMKGKSVAVERLFSAAKRDDGPPIPPDSWHVRSHYVSQGKRQLLGAGIIAAFKQRYRRRQIHALDQLEVDPSMDMSKETKLLKVDARQAEEDSEIDEIAKMLSRLPVSDPILVTELLNSPDEDVYDKPTDENFCEIIVEDVPANDKSIGACEDNRDEAENDNVEIDSADTKEHLKKIAKLLFQNDSTGVSDSSSFRPPSCGLQCRTSPTSTTSRQLRSCRAGSSSPGM</sequence>
<reference evidence="3" key="1">
    <citation type="journal article" date="2009" name="Nature">
        <title>Genome sequence and analysis of the Irish potato famine pathogen Phytophthora infestans.</title>
        <authorList>
            <consortium name="The Broad Institute Genome Sequencing Platform"/>
            <person name="Haas B.J."/>
            <person name="Kamoun S."/>
            <person name="Zody M.C."/>
            <person name="Jiang R.H."/>
            <person name="Handsaker R.E."/>
            <person name="Cano L.M."/>
            <person name="Grabherr M."/>
            <person name="Kodira C.D."/>
            <person name="Raffaele S."/>
            <person name="Torto-Alalibo T."/>
            <person name="Bozkurt T.O."/>
            <person name="Ah-Fong A.M."/>
            <person name="Alvarado L."/>
            <person name="Anderson V.L."/>
            <person name="Armstrong M.R."/>
            <person name="Avrova A."/>
            <person name="Baxter L."/>
            <person name="Beynon J."/>
            <person name="Boevink P.C."/>
            <person name="Bollmann S.R."/>
            <person name="Bos J.I."/>
            <person name="Bulone V."/>
            <person name="Cai G."/>
            <person name="Cakir C."/>
            <person name="Carrington J.C."/>
            <person name="Chawner M."/>
            <person name="Conti L."/>
            <person name="Costanzo S."/>
            <person name="Ewan R."/>
            <person name="Fahlgren N."/>
            <person name="Fischbach M.A."/>
            <person name="Fugelstad J."/>
            <person name="Gilroy E.M."/>
            <person name="Gnerre S."/>
            <person name="Green P.J."/>
            <person name="Grenville-Briggs L.J."/>
            <person name="Griffith J."/>
            <person name="Grunwald N.J."/>
            <person name="Horn K."/>
            <person name="Horner N.R."/>
            <person name="Hu C.H."/>
            <person name="Huitema E."/>
            <person name="Jeong D.H."/>
            <person name="Jones A.M."/>
            <person name="Jones J.D."/>
            <person name="Jones R.W."/>
            <person name="Karlsson E.K."/>
            <person name="Kunjeti S.G."/>
            <person name="Lamour K."/>
            <person name="Liu Z."/>
            <person name="Ma L."/>
            <person name="Maclean D."/>
            <person name="Chibucos M.C."/>
            <person name="McDonald H."/>
            <person name="McWalters J."/>
            <person name="Meijer H.J."/>
            <person name="Morgan W."/>
            <person name="Morris P.F."/>
            <person name="Munro C.A."/>
            <person name="O'Neill K."/>
            <person name="Ospina-Giraldo M."/>
            <person name="Pinzon A."/>
            <person name="Pritchard L."/>
            <person name="Ramsahoye B."/>
            <person name="Ren Q."/>
            <person name="Restrepo S."/>
            <person name="Roy S."/>
            <person name="Sadanandom A."/>
            <person name="Savidor A."/>
            <person name="Schornack S."/>
            <person name="Schwartz D.C."/>
            <person name="Schumann U.D."/>
            <person name="Schwessinger B."/>
            <person name="Seyer L."/>
            <person name="Sharpe T."/>
            <person name="Silvar C."/>
            <person name="Song J."/>
            <person name="Studholme D.J."/>
            <person name="Sykes S."/>
            <person name="Thines M."/>
            <person name="van de Vondervoort P.J."/>
            <person name="Phuntumart V."/>
            <person name="Wawra S."/>
            <person name="Weide R."/>
            <person name="Win J."/>
            <person name="Young C."/>
            <person name="Zhou S."/>
            <person name="Fry W."/>
            <person name="Meyers B.C."/>
            <person name="van West P."/>
            <person name="Ristaino J."/>
            <person name="Govers F."/>
            <person name="Birch P.R."/>
            <person name="Whisson S.C."/>
            <person name="Judelson H.S."/>
            <person name="Nusbaum C."/>
        </authorList>
    </citation>
    <scope>NUCLEOTIDE SEQUENCE [LARGE SCALE GENOMIC DNA]</scope>
    <source>
        <strain evidence="3">T30-4</strain>
    </source>
</reference>
<feature type="compositionally biased region" description="Polar residues" evidence="1">
    <location>
        <begin position="230"/>
        <end position="254"/>
    </location>
</feature>
<gene>
    <name evidence="2" type="ORF">PITG_08728</name>
</gene>
<evidence type="ECO:0000313" key="2">
    <source>
        <dbReference type="EMBL" id="EEY55979.1"/>
    </source>
</evidence>
<evidence type="ECO:0000256" key="1">
    <source>
        <dbReference type="SAM" id="MobiDB-lite"/>
    </source>
</evidence>
<dbReference type="KEGG" id="pif:PITG_08728"/>
<dbReference type="RefSeq" id="XP_002902809.1">
    <property type="nucleotide sequence ID" value="XM_002902763.1"/>
</dbReference>
<keyword evidence="3" id="KW-1185">Reference proteome</keyword>
<dbReference type="InParanoid" id="D0ND22"/>
<dbReference type="EMBL" id="DS028133">
    <property type="protein sequence ID" value="EEY55979.1"/>
    <property type="molecule type" value="Genomic_DNA"/>
</dbReference>
<feature type="region of interest" description="Disordered" evidence="1">
    <location>
        <begin position="212"/>
        <end position="254"/>
    </location>
</feature>
<dbReference type="VEuPathDB" id="FungiDB:PITG_08728"/>
<accession>D0ND22</accession>
<organism evidence="2 3">
    <name type="scientific">Phytophthora infestans (strain T30-4)</name>
    <name type="common">Potato late blight agent</name>
    <dbReference type="NCBI Taxonomy" id="403677"/>
    <lineage>
        <taxon>Eukaryota</taxon>
        <taxon>Sar</taxon>
        <taxon>Stramenopiles</taxon>
        <taxon>Oomycota</taxon>
        <taxon>Peronosporomycetes</taxon>
        <taxon>Peronosporales</taxon>
        <taxon>Peronosporaceae</taxon>
        <taxon>Phytophthora</taxon>
    </lineage>
</organism>